<dbReference type="Gene3D" id="1.10.287.950">
    <property type="entry name" value="Methyl-accepting chemotaxis protein"/>
    <property type="match status" value="1"/>
</dbReference>
<dbReference type="SMART" id="SM00304">
    <property type="entry name" value="HAMP"/>
    <property type="match status" value="1"/>
</dbReference>
<comment type="similarity">
    <text evidence="9">Belongs to the methyl-accepting chemotaxis (MCP) protein family.</text>
</comment>
<dbReference type="Gene3D" id="1.10.8.500">
    <property type="entry name" value="HAMP domain in histidine kinase"/>
    <property type="match status" value="1"/>
</dbReference>
<dbReference type="InterPro" id="IPR000727">
    <property type="entry name" value="T_SNARE_dom"/>
</dbReference>
<evidence type="ECO:0000313" key="16">
    <source>
        <dbReference type="Proteomes" id="UP000315010"/>
    </source>
</evidence>
<dbReference type="RefSeq" id="WP_146398487.1">
    <property type="nucleotide sequence ID" value="NZ_SJPJ01000001.1"/>
</dbReference>
<evidence type="ECO:0000256" key="10">
    <source>
        <dbReference type="PROSITE-ProRule" id="PRU00284"/>
    </source>
</evidence>
<dbReference type="EMBL" id="SJPJ01000001">
    <property type="protein sequence ID" value="TWT82154.1"/>
    <property type="molecule type" value="Genomic_DNA"/>
</dbReference>
<keyword evidence="2" id="KW-1003">Cell membrane</keyword>
<keyword evidence="5 11" id="KW-0812">Transmembrane</keyword>
<accession>A0A5C5Z4D7</accession>
<dbReference type="Pfam" id="PF00015">
    <property type="entry name" value="MCPsignal"/>
    <property type="match status" value="1"/>
</dbReference>
<organism evidence="15 16">
    <name type="scientific">Novipirellula herctigrandis</name>
    <dbReference type="NCBI Taxonomy" id="2527986"/>
    <lineage>
        <taxon>Bacteria</taxon>
        <taxon>Pseudomonadati</taxon>
        <taxon>Planctomycetota</taxon>
        <taxon>Planctomycetia</taxon>
        <taxon>Pirellulales</taxon>
        <taxon>Pirellulaceae</taxon>
        <taxon>Novipirellula</taxon>
    </lineage>
</organism>
<evidence type="ECO:0000256" key="3">
    <source>
        <dbReference type="ARBA" id="ARBA00022500"/>
    </source>
</evidence>
<gene>
    <name evidence="15" type="primary">mcp4_2</name>
    <name evidence="15" type="ORF">CA13_36150</name>
</gene>
<evidence type="ECO:0000256" key="6">
    <source>
        <dbReference type="ARBA" id="ARBA00022989"/>
    </source>
</evidence>
<keyword evidence="7 11" id="KW-0472">Membrane</keyword>
<dbReference type="InterPro" id="IPR033479">
    <property type="entry name" value="dCache_1"/>
</dbReference>
<dbReference type="Pfam" id="PF00672">
    <property type="entry name" value="HAMP"/>
    <property type="match status" value="1"/>
</dbReference>
<evidence type="ECO:0000256" key="5">
    <source>
        <dbReference type="ARBA" id="ARBA00022692"/>
    </source>
</evidence>
<reference evidence="15 16" key="1">
    <citation type="submission" date="2019-02" db="EMBL/GenBank/DDBJ databases">
        <title>Deep-cultivation of Planctomycetes and their phenomic and genomic characterization uncovers novel biology.</title>
        <authorList>
            <person name="Wiegand S."/>
            <person name="Jogler M."/>
            <person name="Boedeker C."/>
            <person name="Pinto D."/>
            <person name="Vollmers J."/>
            <person name="Rivas-Marin E."/>
            <person name="Kohn T."/>
            <person name="Peeters S.H."/>
            <person name="Heuer A."/>
            <person name="Rast P."/>
            <person name="Oberbeckmann S."/>
            <person name="Bunk B."/>
            <person name="Jeske O."/>
            <person name="Meyerdierks A."/>
            <person name="Storesund J.E."/>
            <person name="Kallscheuer N."/>
            <person name="Luecker S."/>
            <person name="Lage O.M."/>
            <person name="Pohl T."/>
            <person name="Merkel B.J."/>
            <person name="Hornburger P."/>
            <person name="Mueller R.-W."/>
            <person name="Bruemmer F."/>
            <person name="Labrenz M."/>
            <person name="Spormann A.M."/>
            <person name="Op Den Camp H."/>
            <person name="Overmann J."/>
            <person name="Amann R."/>
            <person name="Jetten M.S.M."/>
            <person name="Mascher T."/>
            <person name="Medema M.H."/>
            <person name="Devos D.P."/>
            <person name="Kaster A.-K."/>
            <person name="Ovreas L."/>
            <person name="Rohde M."/>
            <person name="Galperin M.Y."/>
            <person name="Jogler C."/>
        </authorList>
    </citation>
    <scope>NUCLEOTIDE SEQUENCE [LARGE SCALE GENOMIC DNA]</scope>
    <source>
        <strain evidence="15 16">CA13</strain>
    </source>
</reference>
<dbReference type="PROSITE" id="PS50885">
    <property type="entry name" value="HAMP"/>
    <property type="match status" value="1"/>
</dbReference>
<dbReference type="GO" id="GO:0006935">
    <property type="term" value="P:chemotaxis"/>
    <property type="evidence" value="ECO:0007669"/>
    <property type="project" value="UniProtKB-KW"/>
</dbReference>
<dbReference type="AlphaFoldDB" id="A0A5C5Z4D7"/>
<dbReference type="CDD" id="cd06225">
    <property type="entry name" value="HAMP"/>
    <property type="match status" value="1"/>
</dbReference>
<feature type="domain" description="T-SNARE coiled-coil homology" evidence="13">
    <location>
        <begin position="846"/>
        <end position="908"/>
    </location>
</feature>
<dbReference type="GO" id="GO:0007165">
    <property type="term" value="P:signal transduction"/>
    <property type="evidence" value="ECO:0007669"/>
    <property type="project" value="UniProtKB-KW"/>
</dbReference>
<dbReference type="PROSITE" id="PS50111">
    <property type="entry name" value="CHEMOTAXIS_TRANSDUC_2"/>
    <property type="match status" value="1"/>
</dbReference>
<comment type="caution">
    <text evidence="15">The sequence shown here is derived from an EMBL/GenBank/DDBJ whole genome shotgun (WGS) entry which is preliminary data.</text>
</comment>
<evidence type="ECO:0000259" key="14">
    <source>
        <dbReference type="PROSITE" id="PS50885"/>
    </source>
</evidence>
<evidence type="ECO:0000313" key="15">
    <source>
        <dbReference type="EMBL" id="TWT82154.1"/>
    </source>
</evidence>
<protein>
    <submittedName>
        <fullName evidence="15">Methyl-accepting chemotaxis protein 4</fullName>
    </submittedName>
</protein>
<dbReference type="PANTHER" id="PTHR32089">
    <property type="entry name" value="METHYL-ACCEPTING CHEMOTAXIS PROTEIN MCPB"/>
    <property type="match status" value="1"/>
</dbReference>
<evidence type="ECO:0000256" key="7">
    <source>
        <dbReference type="ARBA" id="ARBA00023136"/>
    </source>
</evidence>
<feature type="transmembrane region" description="Helical" evidence="11">
    <location>
        <begin position="7"/>
        <end position="27"/>
    </location>
</feature>
<dbReference type="Proteomes" id="UP000315010">
    <property type="component" value="Unassembled WGS sequence"/>
</dbReference>
<dbReference type="PROSITE" id="PS50192">
    <property type="entry name" value="T_SNARE"/>
    <property type="match status" value="1"/>
</dbReference>
<keyword evidence="3" id="KW-0145">Chemotaxis</keyword>
<proteinExistence type="inferred from homology"/>
<evidence type="ECO:0000256" key="11">
    <source>
        <dbReference type="SAM" id="Phobius"/>
    </source>
</evidence>
<sequence length="959" mass="103739">MKISTKLVLMFVGCGLIPITLVGYLSYRVAVKGMENVKETAAEGFSERAQSQLVALRDLKKQLMENYCDDRQRDMDSLVDTVVTMQAAAEQKMKDVQDSAKKEVEAEFKQVKLDMDMLASSSDLYELFDKLKEYHDEMETGADESYDTSTLQYQELSESYGALLSKYVSARGYGDAYVICISHGHVMYSVKGNADCGTNLAEGKFKQEGLANLWQKVRDTKETAFTDFAPYTPCDGRYVGFVGSPILNDSGEEIGMVALQIDADRLNKIAQRREGLGKTGETYLIGKTATGSSYRSDRVIKSGRIGDEKSDKYIELALSGNRGTLQKTGSTGNLELVCYSPLEIPNNNWCIITTISLLEVINQEEAGKSDWFANFNETYGYYDLLLLSPEGHCIYTVCRESDYDTNMLTGPYKDSNFGQLVRDIIQTKAFSFSDFEPYEPSNFDPAAFIGAPIMKDGELSLIAALQLTQEPINEIMCARTGMGETGCTYLVGLNRDTGKTTFRSDLTAMDPKYTLGSEIATDYIAEAFQTPDAIGQGVWKDSHGNDVVAAYCRFKFFDKDWGLFGKQNGSEAFAAVNEITEIGNKASNSMLAWTGGISIFVTFVVIGIGIVASIMIVRPLKNAVSMLKDIAEGEGDLTRKLDDSKKDELGELAYWFNEFVGKLRVMIESLAGNSKSLGKASSMLASTANELTGGAKEATAQTTTVVTATEQMSLNMNSMAVASEQMTGNVRSVASAAEELANCVTEIANAAEHASSVAGNAAELTQSSNDTISVLGDSANEIGQVIEVIQDIACQTNLLALNATIEAARAGAAGHGFAVVASEVKELARKTADATEEIRPLITGIQTSSSDAVDAINKVSEVIDEVKEVSRTIASAVEEQTITTREIAQNITETSEAAETVASGVGKLANAGTQISESIAGVDKSVRHTSTGAVQTQNAGDELHHLADELNGLVQRFKT</sequence>
<evidence type="ECO:0000259" key="12">
    <source>
        <dbReference type="PROSITE" id="PS50111"/>
    </source>
</evidence>
<evidence type="ECO:0000256" key="1">
    <source>
        <dbReference type="ARBA" id="ARBA00004429"/>
    </source>
</evidence>
<name>A0A5C5Z4D7_9BACT</name>
<feature type="domain" description="HAMP" evidence="14">
    <location>
        <begin position="614"/>
        <end position="668"/>
    </location>
</feature>
<dbReference type="Pfam" id="PF02743">
    <property type="entry name" value="dCache_1"/>
    <property type="match status" value="1"/>
</dbReference>
<evidence type="ECO:0000256" key="2">
    <source>
        <dbReference type="ARBA" id="ARBA00022475"/>
    </source>
</evidence>
<dbReference type="InterPro" id="IPR004089">
    <property type="entry name" value="MCPsignal_dom"/>
</dbReference>
<comment type="subcellular location">
    <subcellularLocation>
        <location evidence="1">Cell inner membrane</location>
        <topology evidence="1">Multi-pass membrane protein</topology>
    </subcellularLocation>
</comment>
<keyword evidence="16" id="KW-1185">Reference proteome</keyword>
<evidence type="ECO:0000256" key="9">
    <source>
        <dbReference type="ARBA" id="ARBA00029447"/>
    </source>
</evidence>
<dbReference type="OrthoDB" id="221239at2"/>
<dbReference type="GO" id="GO:0005886">
    <property type="term" value="C:plasma membrane"/>
    <property type="evidence" value="ECO:0007669"/>
    <property type="project" value="UniProtKB-SubCell"/>
</dbReference>
<evidence type="ECO:0000256" key="4">
    <source>
        <dbReference type="ARBA" id="ARBA00022519"/>
    </source>
</evidence>
<dbReference type="PANTHER" id="PTHR32089:SF112">
    <property type="entry name" value="LYSOZYME-LIKE PROTEIN-RELATED"/>
    <property type="match status" value="1"/>
</dbReference>
<keyword evidence="6 11" id="KW-1133">Transmembrane helix</keyword>
<keyword evidence="4" id="KW-0997">Cell inner membrane</keyword>
<dbReference type="SMART" id="SM00283">
    <property type="entry name" value="MA"/>
    <property type="match status" value="1"/>
</dbReference>
<evidence type="ECO:0000256" key="8">
    <source>
        <dbReference type="ARBA" id="ARBA00023224"/>
    </source>
</evidence>
<dbReference type="InterPro" id="IPR003660">
    <property type="entry name" value="HAMP_dom"/>
</dbReference>
<evidence type="ECO:0000259" key="13">
    <source>
        <dbReference type="PROSITE" id="PS50192"/>
    </source>
</evidence>
<feature type="transmembrane region" description="Helical" evidence="11">
    <location>
        <begin position="590"/>
        <end position="617"/>
    </location>
</feature>
<keyword evidence="8 10" id="KW-0807">Transducer</keyword>
<dbReference type="SUPFAM" id="SSF58104">
    <property type="entry name" value="Methyl-accepting chemotaxis protein (MCP) signaling domain"/>
    <property type="match status" value="1"/>
</dbReference>
<feature type="domain" description="Methyl-accepting transducer" evidence="12">
    <location>
        <begin position="687"/>
        <end position="916"/>
    </location>
</feature>